<dbReference type="InterPro" id="IPR025476">
    <property type="entry name" value="Helitron_helicase-like"/>
</dbReference>
<reference evidence="2" key="1">
    <citation type="submission" date="2021-02" db="EMBL/GenBank/DDBJ databases">
        <authorList>
            <person name="Nowell W R."/>
        </authorList>
    </citation>
    <scope>NUCLEOTIDE SEQUENCE</scope>
    <source>
        <strain evidence="2">Ploen Becks lab</strain>
    </source>
</reference>
<protein>
    <recommendedName>
        <fullName evidence="1">Helitron helicase-like domain-containing protein</fullName>
    </recommendedName>
</protein>
<dbReference type="Pfam" id="PF14214">
    <property type="entry name" value="Helitron_like_N"/>
    <property type="match status" value="1"/>
</dbReference>
<feature type="domain" description="Helitron helicase-like" evidence="1">
    <location>
        <begin position="1"/>
        <end position="45"/>
    </location>
</feature>
<dbReference type="AlphaFoldDB" id="A0A814NLN2"/>
<evidence type="ECO:0000259" key="1">
    <source>
        <dbReference type="Pfam" id="PF14214"/>
    </source>
</evidence>
<accession>A0A814NLN2</accession>
<dbReference type="EMBL" id="CAJNOC010007245">
    <property type="protein sequence ID" value="CAF1094772.1"/>
    <property type="molecule type" value="Genomic_DNA"/>
</dbReference>
<keyword evidence="3" id="KW-1185">Reference proteome</keyword>
<comment type="caution">
    <text evidence="2">The sequence shown here is derived from an EMBL/GenBank/DDBJ whole genome shotgun (WGS) entry which is preliminary data.</text>
</comment>
<evidence type="ECO:0000313" key="2">
    <source>
        <dbReference type="EMBL" id="CAF1094772.1"/>
    </source>
</evidence>
<name>A0A814NLN2_9BILA</name>
<gene>
    <name evidence="2" type="ORF">OXX778_LOCUS20849</name>
</gene>
<sequence length="70" mass="8219">SRVYNLKFNEFWKDLVKGFKLGVVDAWLKTKEYQPRGLPHHHGLLWMAEQDQPTIPEIIDELISAEFPTP</sequence>
<dbReference type="Proteomes" id="UP000663879">
    <property type="component" value="Unassembled WGS sequence"/>
</dbReference>
<organism evidence="2 3">
    <name type="scientific">Brachionus calyciflorus</name>
    <dbReference type="NCBI Taxonomy" id="104777"/>
    <lineage>
        <taxon>Eukaryota</taxon>
        <taxon>Metazoa</taxon>
        <taxon>Spiralia</taxon>
        <taxon>Gnathifera</taxon>
        <taxon>Rotifera</taxon>
        <taxon>Eurotatoria</taxon>
        <taxon>Monogononta</taxon>
        <taxon>Pseudotrocha</taxon>
        <taxon>Ploima</taxon>
        <taxon>Brachionidae</taxon>
        <taxon>Brachionus</taxon>
    </lineage>
</organism>
<evidence type="ECO:0000313" key="3">
    <source>
        <dbReference type="Proteomes" id="UP000663879"/>
    </source>
</evidence>
<dbReference type="OrthoDB" id="1728974at2759"/>
<proteinExistence type="predicted"/>
<feature type="non-terminal residue" evidence="2">
    <location>
        <position position="1"/>
    </location>
</feature>